<dbReference type="Gene3D" id="1.25.10.10">
    <property type="entry name" value="Leucine-rich Repeat Variant"/>
    <property type="match status" value="2"/>
</dbReference>
<accession>A0A117ISR2</accession>
<gene>
    <name evidence="2" type="ORF">APY94_12300</name>
</gene>
<proteinExistence type="predicted"/>
<keyword evidence="3" id="KW-1185">Reference proteome</keyword>
<dbReference type="AlphaFoldDB" id="A0A117ISR2"/>
<sequence length="512" mass="57244">MMYWLTLMALGGGELVVNKAGMRKDLLAWHLREVRELASEYDSAFQVLLELLSDDNPHVRANALQVLLDMVGEDGLSQSWLSAALDGIISLTRDDNERVALKALEVLNALLERGQLTEEEYGRITDALMDVIKSGIPILSEYASEGLGKVGAKFAKLAYRLIGWLFSLIGSSKKREVQGAAITALTEMASKTEDTKVLNEVFDKMADLLSHPDPYVVERAVMSMDRLLSRSDKLSMRNKLKAINGIKRLRGDVKLGIRAAQVLEKLEKSAGVDKAIKDTEDITKSMTASQYSAKDIDRLLDAGKPEIVAELAKMDPEVMGRVLGMLEDEDYTRRMDALWIVSRLAQYLTPSDAYSILPVLGEFLKSKNPWARETAAEVLADIYTLYPGTQKFFASLLNVLLKSTHPRDIEGALELLSRITDKVQDEVFLRSTMGVMFQLLERDDARGVVLRFLAREAQRLVDLDEELLFELKDRLKTVYGMDGGKYDEIIASLIDVIDDILRLRQSGVVVHT</sequence>
<protein>
    <recommendedName>
        <fullName evidence="4">Condensin complex subunit 1 C-terminal domain-containing protein</fullName>
    </recommendedName>
</protein>
<dbReference type="EMBL" id="LLYW01000053">
    <property type="protein sequence ID" value="KUH31532.1"/>
    <property type="molecule type" value="Genomic_DNA"/>
</dbReference>
<evidence type="ECO:0008006" key="4">
    <source>
        <dbReference type="Google" id="ProtNLM"/>
    </source>
</evidence>
<dbReference type="SUPFAM" id="SSF48371">
    <property type="entry name" value="ARM repeat"/>
    <property type="match status" value="1"/>
</dbReference>
<evidence type="ECO:0000256" key="1">
    <source>
        <dbReference type="ARBA" id="ARBA00022737"/>
    </source>
</evidence>
<dbReference type="InterPro" id="IPR011989">
    <property type="entry name" value="ARM-like"/>
</dbReference>
<organism evidence="2 3">
    <name type="scientific">Thermococcus celericrescens</name>
    <dbReference type="NCBI Taxonomy" id="227598"/>
    <lineage>
        <taxon>Archaea</taxon>
        <taxon>Methanobacteriati</taxon>
        <taxon>Methanobacteriota</taxon>
        <taxon>Thermococci</taxon>
        <taxon>Thermococcales</taxon>
        <taxon>Thermococcaceae</taxon>
        <taxon>Thermococcus</taxon>
    </lineage>
</organism>
<dbReference type="InterPro" id="IPR000357">
    <property type="entry name" value="HEAT"/>
</dbReference>
<evidence type="ECO:0000313" key="3">
    <source>
        <dbReference type="Proteomes" id="UP000053462"/>
    </source>
</evidence>
<reference evidence="2 3" key="1">
    <citation type="submission" date="2015-10" db="EMBL/GenBank/DDBJ databases">
        <title>Draft genome sequence of Thermococcus celericrescens strain DSM 17994.</title>
        <authorList>
            <person name="Hong S.-J."/>
            <person name="Park C.-E."/>
            <person name="Shin J.-H."/>
        </authorList>
    </citation>
    <scope>NUCLEOTIDE SEQUENCE [LARGE SCALE GENOMIC DNA]</scope>
    <source>
        <strain evidence="2 3">DSM 17994</strain>
    </source>
</reference>
<name>A0A117ISR2_9EURY</name>
<dbReference type="InterPro" id="IPR016024">
    <property type="entry name" value="ARM-type_fold"/>
</dbReference>
<evidence type="ECO:0000313" key="2">
    <source>
        <dbReference type="EMBL" id="KUH31532.1"/>
    </source>
</evidence>
<dbReference type="RefSeq" id="WP_058939902.1">
    <property type="nucleotide sequence ID" value="NZ_LLYW01000053.1"/>
</dbReference>
<keyword evidence="1" id="KW-0677">Repeat</keyword>
<dbReference type="STRING" id="227598.APY94_12300"/>
<dbReference type="Proteomes" id="UP000053462">
    <property type="component" value="Unassembled WGS sequence"/>
</dbReference>
<dbReference type="Pfam" id="PF02985">
    <property type="entry name" value="HEAT"/>
    <property type="match status" value="1"/>
</dbReference>
<comment type="caution">
    <text evidence="2">The sequence shown here is derived from an EMBL/GenBank/DDBJ whole genome shotgun (WGS) entry which is preliminary data.</text>
</comment>